<dbReference type="SUPFAM" id="SSF46946">
    <property type="entry name" value="S13-like H2TH domain"/>
    <property type="match status" value="1"/>
</dbReference>
<dbReference type="Gene3D" id="1.10.8.50">
    <property type="match status" value="1"/>
</dbReference>
<keyword evidence="11" id="KW-0234">DNA repair</keyword>
<dbReference type="CDD" id="cd08965">
    <property type="entry name" value="EcNei-like_N"/>
    <property type="match status" value="1"/>
</dbReference>
<keyword evidence="19" id="KW-0255">Endonuclease</keyword>
<evidence type="ECO:0000256" key="4">
    <source>
        <dbReference type="ARBA" id="ARBA00016240"/>
    </source>
</evidence>
<dbReference type="Pfam" id="PF06827">
    <property type="entry name" value="zf-FPG_IleRS"/>
    <property type="match status" value="1"/>
</dbReference>
<keyword evidence="19" id="KW-0540">Nuclease</keyword>
<organism evidence="19 20">
    <name type="scientific">Salisediminibacterium beveridgei</name>
    <dbReference type="NCBI Taxonomy" id="632773"/>
    <lineage>
        <taxon>Bacteria</taxon>
        <taxon>Bacillati</taxon>
        <taxon>Bacillota</taxon>
        <taxon>Bacilli</taxon>
        <taxon>Bacillales</taxon>
        <taxon>Bacillaceae</taxon>
        <taxon>Salisediminibacterium</taxon>
    </lineage>
</organism>
<evidence type="ECO:0000256" key="14">
    <source>
        <dbReference type="ARBA" id="ARBA00023295"/>
    </source>
</evidence>
<dbReference type="InterPro" id="IPR010663">
    <property type="entry name" value="Znf_FPG/IleRS"/>
</dbReference>
<proteinExistence type="inferred from homology"/>
<dbReference type="InterPro" id="IPR000214">
    <property type="entry name" value="Znf_DNA_glyclase/AP_lyase"/>
</dbReference>
<evidence type="ECO:0000256" key="3">
    <source>
        <dbReference type="ARBA" id="ARBA00012720"/>
    </source>
</evidence>
<dbReference type="Proteomes" id="UP000094463">
    <property type="component" value="Chromosome"/>
</dbReference>
<keyword evidence="7 16" id="KW-0863">Zinc-finger</keyword>
<feature type="domain" description="FPG-type" evidence="17">
    <location>
        <begin position="238"/>
        <end position="272"/>
    </location>
</feature>
<evidence type="ECO:0000256" key="6">
    <source>
        <dbReference type="ARBA" id="ARBA00022763"/>
    </source>
</evidence>
<name>A0A1D7QYH5_9BACI</name>
<dbReference type="PANTHER" id="PTHR42697:SF1">
    <property type="entry name" value="ENDONUCLEASE 8"/>
    <property type="match status" value="1"/>
</dbReference>
<dbReference type="SMART" id="SM00898">
    <property type="entry name" value="Fapy_DNA_glyco"/>
    <property type="match status" value="1"/>
</dbReference>
<evidence type="ECO:0000256" key="10">
    <source>
        <dbReference type="ARBA" id="ARBA00023125"/>
    </source>
</evidence>
<dbReference type="RefSeq" id="WP_069365965.1">
    <property type="nucleotide sequence ID" value="NZ_CP012502.1"/>
</dbReference>
<dbReference type="GO" id="GO:0003684">
    <property type="term" value="F:damaged DNA binding"/>
    <property type="evidence" value="ECO:0007669"/>
    <property type="project" value="InterPro"/>
</dbReference>
<dbReference type="GO" id="GO:0006284">
    <property type="term" value="P:base-excision repair"/>
    <property type="evidence" value="ECO:0007669"/>
    <property type="project" value="InterPro"/>
</dbReference>
<evidence type="ECO:0000259" key="18">
    <source>
        <dbReference type="PROSITE" id="PS51068"/>
    </source>
</evidence>
<keyword evidence="8" id="KW-0378">Hydrolase</keyword>
<dbReference type="InterPro" id="IPR012319">
    <property type="entry name" value="FPG_cat"/>
</dbReference>
<dbReference type="GO" id="GO:0000703">
    <property type="term" value="F:oxidized pyrimidine nucleobase lesion DNA N-glycosylase activity"/>
    <property type="evidence" value="ECO:0007669"/>
    <property type="project" value="InterPro"/>
</dbReference>
<evidence type="ECO:0000256" key="15">
    <source>
        <dbReference type="ARBA" id="ARBA00030638"/>
    </source>
</evidence>
<evidence type="ECO:0000256" key="11">
    <source>
        <dbReference type="ARBA" id="ARBA00023204"/>
    </source>
</evidence>
<evidence type="ECO:0000256" key="7">
    <source>
        <dbReference type="ARBA" id="ARBA00022771"/>
    </source>
</evidence>
<keyword evidence="6" id="KW-0227">DNA damage</keyword>
<reference evidence="19 20" key="1">
    <citation type="submission" date="2015-08" db="EMBL/GenBank/DDBJ databases">
        <title>The complete genome sequence of Bacillus beveridgei MLTeJB.</title>
        <authorList>
            <person name="Hanson T.E."/>
            <person name="Mesa C."/>
            <person name="Basesman S.M."/>
            <person name="Oremland R.S."/>
        </authorList>
    </citation>
    <scope>NUCLEOTIDE SEQUENCE [LARGE SCALE GENOMIC DNA]</scope>
    <source>
        <strain evidence="19 20">MLTeJB</strain>
    </source>
</reference>
<dbReference type="SUPFAM" id="SSF57716">
    <property type="entry name" value="Glucocorticoid receptor-like (DNA-binding domain)"/>
    <property type="match status" value="1"/>
</dbReference>
<evidence type="ECO:0000256" key="5">
    <source>
        <dbReference type="ARBA" id="ARBA00022723"/>
    </source>
</evidence>
<evidence type="ECO:0000256" key="12">
    <source>
        <dbReference type="ARBA" id="ARBA00023239"/>
    </source>
</evidence>
<keyword evidence="9" id="KW-0862">Zinc</keyword>
<evidence type="ECO:0000256" key="2">
    <source>
        <dbReference type="ARBA" id="ARBA00009409"/>
    </source>
</evidence>
<dbReference type="PATRIC" id="fig|632773.3.peg.2852"/>
<dbReference type="InterPro" id="IPR010979">
    <property type="entry name" value="Ribosomal_uS13-like_H2TH"/>
</dbReference>
<keyword evidence="20" id="KW-1185">Reference proteome</keyword>
<evidence type="ECO:0000256" key="1">
    <source>
        <dbReference type="ARBA" id="ARBA00001947"/>
    </source>
</evidence>
<dbReference type="PANTHER" id="PTHR42697">
    <property type="entry name" value="ENDONUCLEASE 8"/>
    <property type="match status" value="1"/>
</dbReference>
<dbReference type="NCBIfam" id="NF007763">
    <property type="entry name" value="PRK10445.1"/>
    <property type="match status" value="1"/>
</dbReference>
<evidence type="ECO:0000256" key="8">
    <source>
        <dbReference type="ARBA" id="ARBA00022801"/>
    </source>
</evidence>
<dbReference type="InterPro" id="IPR015886">
    <property type="entry name" value="H2TH_FPG"/>
</dbReference>
<dbReference type="Pfam" id="PF06831">
    <property type="entry name" value="H2TH"/>
    <property type="match status" value="1"/>
</dbReference>
<keyword evidence="13" id="KW-0511">Multifunctional enzyme</keyword>
<evidence type="ECO:0000256" key="16">
    <source>
        <dbReference type="PROSITE-ProRule" id="PRU00391"/>
    </source>
</evidence>
<evidence type="ECO:0000256" key="9">
    <source>
        <dbReference type="ARBA" id="ARBA00022833"/>
    </source>
</evidence>
<sequence>MPEGPEIRIAADQVEKAVIMKPLLEVSFGLPELKGYDEWFTGQAVSAIQTKGKALLTHFDNGFTIYSHNQLYGKWYVTDSFTYPKTNRQLRLALHTEDKSALLYSASDIQVLKTEDVPMHPFVKKVGPDILSEDVTANDLQFHMEDKRFFRRNLGGLLLDQAFVAGIGNYLRTEILFVTGIHPSKRPCDLTAEKRQDLAKAVIQLMERAYRTKGITLDPEIVTRKKAAGEPRSQYRHFAFDRHMEPCYQCGGPIEKINVASRRLYVCPRCQPN</sequence>
<evidence type="ECO:0000313" key="20">
    <source>
        <dbReference type="Proteomes" id="UP000094463"/>
    </source>
</evidence>
<comment type="cofactor">
    <cofactor evidence="1">
        <name>Zn(2+)</name>
        <dbReference type="ChEBI" id="CHEBI:29105"/>
    </cofactor>
</comment>
<keyword evidence="12" id="KW-0456">Lyase</keyword>
<dbReference type="GO" id="GO:0140078">
    <property type="term" value="F:class I DNA-(apurinic or apyrimidinic site) endonuclease activity"/>
    <property type="evidence" value="ECO:0007669"/>
    <property type="project" value="UniProtKB-EC"/>
</dbReference>
<evidence type="ECO:0000313" key="19">
    <source>
        <dbReference type="EMBL" id="AOM84050.1"/>
    </source>
</evidence>
<dbReference type="GO" id="GO:0008270">
    <property type="term" value="F:zinc ion binding"/>
    <property type="evidence" value="ECO:0007669"/>
    <property type="project" value="UniProtKB-KW"/>
</dbReference>
<keyword evidence="10" id="KW-0238">DNA-binding</keyword>
<dbReference type="InterPro" id="IPR035937">
    <property type="entry name" value="FPG_N"/>
</dbReference>
<comment type="similarity">
    <text evidence="2">Belongs to the FPG family.</text>
</comment>
<accession>A0A1D7QYH5</accession>
<gene>
    <name evidence="19" type="primary">nei</name>
    <name evidence="19" type="ORF">BBEV_2713</name>
</gene>
<dbReference type="KEGG" id="bbev:BBEV_2713"/>
<evidence type="ECO:0000256" key="13">
    <source>
        <dbReference type="ARBA" id="ARBA00023268"/>
    </source>
</evidence>
<evidence type="ECO:0000259" key="17">
    <source>
        <dbReference type="PROSITE" id="PS51066"/>
    </source>
</evidence>
<dbReference type="SUPFAM" id="SSF81624">
    <property type="entry name" value="N-terminal domain of MutM-like DNA repair proteins"/>
    <property type="match status" value="1"/>
</dbReference>
<dbReference type="AlphaFoldDB" id="A0A1D7QYH5"/>
<dbReference type="EMBL" id="CP012502">
    <property type="protein sequence ID" value="AOM84050.1"/>
    <property type="molecule type" value="Genomic_DNA"/>
</dbReference>
<dbReference type="Gene3D" id="3.20.190.10">
    <property type="entry name" value="MutM-like, N-terminal"/>
    <property type="match status" value="1"/>
</dbReference>
<dbReference type="EC" id="4.2.99.18" evidence="3"/>
<keyword evidence="14" id="KW-0326">Glycosidase</keyword>
<dbReference type="OrthoDB" id="9800855at2"/>
<protein>
    <recommendedName>
        <fullName evidence="4">Formamidopyrimidine-DNA glycosylase</fullName>
        <ecNumber evidence="3">4.2.99.18</ecNumber>
    </recommendedName>
    <alternativeName>
        <fullName evidence="15">DNA-(apurinic or apyrimidinic site) lyase MutM</fullName>
    </alternativeName>
</protein>
<dbReference type="PROSITE" id="PS51068">
    <property type="entry name" value="FPG_CAT"/>
    <property type="match status" value="1"/>
</dbReference>
<dbReference type="STRING" id="632773.BBEV_2713"/>
<dbReference type="Pfam" id="PF01149">
    <property type="entry name" value="Fapy_DNA_glyco"/>
    <property type="match status" value="1"/>
</dbReference>
<feature type="domain" description="Formamidopyrimidine-DNA glycosylase catalytic" evidence="18">
    <location>
        <begin position="2"/>
        <end position="151"/>
    </location>
</feature>
<dbReference type="InterPro" id="IPR044091">
    <property type="entry name" value="EcNei-like_N"/>
</dbReference>
<dbReference type="SMART" id="SM01232">
    <property type="entry name" value="H2TH"/>
    <property type="match status" value="1"/>
</dbReference>
<dbReference type="PROSITE" id="PS51066">
    <property type="entry name" value="ZF_FPG_2"/>
    <property type="match status" value="1"/>
</dbReference>
<keyword evidence="5" id="KW-0479">Metal-binding</keyword>